<keyword evidence="10 13" id="KW-0234">DNA repair</keyword>
<protein>
    <recommendedName>
        <fullName evidence="3 13">DNA replication and repair protein RecF</fullName>
    </recommendedName>
</protein>
<sequence length="405" mass="43953">MFVRALALSDYRSWDRMEIDLRPEPTIFVGRNGFGKTNLLESLFYLATLRSHRVSADAPLVRTGAGAATVRSTVENDGRELTVELTIAAQGSNKATVNTAPVRRPREILGILRAVLFAPEDLALVRGDPAERRRFLDEIVVQLRPIAAGSRADYDRVLRQRSALLKTAGAAMRRSSSEADSVMSTLDVWDEQLAQFGAEVTADRLAVIRELNPLVTQAYSSIAPHSRPARISYRAAAGPEVDASWGGPAAVDEIREVLAARLREVRSKEIDRGLCLIGPHRDDLLLSLGDEPAKGFASHGESWSMALSLRLACVDLLRADGVEPVIMLDDVFAELDAARREKLAAYTGSAEQLLITAAVGEDIPGVLAGRRVSVGVDQEDGRRRSQIIGDEPIGSEGSGPTDDNR</sequence>
<comment type="function">
    <text evidence="12 13 14">The RecF protein is involved in DNA metabolism; it is required for DNA replication and normal SOS inducibility. RecF binds preferentially to single-stranded, linear DNA. It also seems to bind ATP.</text>
</comment>
<dbReference type="GO" id="GO:0000731">
    <property type="term" value="P:DNA synthesis involved in DNA repair"/>
    <property type="evidence" value="ECO:0007669"/>
    <property type="project" value="TreeGrafter"/>
</dbReference>
<dbReference type="Pfam" id="PF02463">
    <property type="entry name" value="SMC_N"/>
    <property type="match status" value="1"/>
</dbReference>
<evidence type="ECO:0000256" key="14">
    <source>
        <dbReference type="RuleBase" id="RU000578"/>
    </source>
</evidence>
<evidence type="ECO:0000256" key="2">
    <source>
        <dbReference type="ARBA" id="ARBA00008016"/>
    </source>
</evidence>
<accession>A0A2S0KBW8</accession>
<evidence type="ECO:0000256" key="1">
    <source>
        <dbReference type="ARBA" id="ARBA00004496"/>
    </source>
</evidence>
<dbReference type="PROSITE" id="PS00618">
    <property type="entry name" value="RECF_2"/>
    <property type="match status" value="1"/>
</dbReference>
<dbReference type="HAMAP" id="MF_00365">
    <property type="entry name" value="RecF"/>
    <property type="match status" value="1"/>
</dbReference>
<dbReference type="Gene3D" id="1.20.1050.90">
    <property type="entry name" value="RecF/RecN/SMC, N-terminal domain"/>
    <property type="match status" value="1"/>
</dbReference>
<keyword evidence="8 13" id="KW-0067">ATP-binding</keyword>
<dbReference type="GO" id="GO:0006260">
    <property type="term" value="P:DNA replication"/>
    <property type="evidence" value="ECO:0007669"/>
    <property type="project" value="UniProtKB-UniRule"/>
</dbReference>
<keyword evidence="7 13" id="KW-0227">DNA damage</keyword>
<dbReference type="PANTHER" id="PTHR32182">
    <property type="entry name" value="DNA REPLICATION AND REPAIR PROTEIN RECF"/>
    <property type="match status" value="1"/>
</dbReference>
<dbReference type="GO" id="GO:0003697">
    <property type="term" value="F:single-stranded DNA binding"/>
    <property type="evidence" value="ECO:0007669"/>
    <property type="project" value="UniProtKB-UniRule"/>
</dbReference>
<evidence type="ECO:0000259" key="16">
    <source>
        <dbReference type="Pfam" id="PF02463"/>
    </source>
</evidence>
<keyword evidence="18" id="KW-1185">Reference proteome</keyword>
<evidence type="ECO:0000256" key="7">
    <source>
        <dbReference type="ARBA" id="ARBA00022763"/>
    </source>
</evidence>
<dbReference type="GO" id="GO:0009432">
    <property type="term" value="P:SOS response"/>
    <property type="evidence" value="ECO:0007669"/>
    <property type="project" value="UniProtKB-UniRule"/>
</dbReference>
<dbReference type="Gene3D" id="3.40.50.300">
    <property type="entry name" value="P-loop containing nucleotide triphosphate hydrolases"/>
    <property type="match status" value="1"/>
</dbReference>
<name>A0A2S0KBW8_9ACTN</name>
<evidence type="ECO:0000256" key="8">
    <source>
        <dbReference type="ARBA" id="ARBA00022840"/>
    </source>
</evidence>
<dbReference type="GO" id="GO:0005737">
    <property type="term" value="C:cytoplasm"/>
    <property type="evidence" value="ECO:0007669"/>
    <property type="project" value="UniProtKB-SubCell"/>
</dbReference>
<dbReference type="RefSeq" id="WP_105940904.1">
    <property type="nucleotide sequence ID" value="NZ_CP027433.1"/>
</dbReference>
<feature type="domain" description="RecF/RecN/SMC N-terminal" evidence="16">
    <location>
        <begin position="3"/>
        <end position="357"/>
    </location>
</feature>
<dbReference type="InterPro" id="IPR001238">
    <property type="entry name" value="DNA-binding_RecF"/>
</dbReference>
<comment type="subcellular location">
    <subcellularLocation>
        <location evidence="1 13 14">Cytoplasm</location>
    </subcellularLocation>
</comment>
<proteinExistence type="inferred from homology"/>
<dbReference type="GO" id="GO:0005524">
    <property type="term" value="F:ATP binding"/>
    <property type="evidence" value="ECO:0007669"/>
    <property type="project" value="UniProtKB-UniRule"/>
</dbReference>
<keyword evidence="4 13" id="KW-0963">Cytoplasm</keyword>
<dbReference type="SUPFAM" id="SSF52540">
    <property type="entry name" value="P-loop containing nucleoside triphosphate hydrolases"/>
    <property type="match status" value="1"/>
</dbReference>
<feature type="region of interest" description="Disordered" evidence="15">
    <location>
        <begin position="378"/>
        <end position="405"/>
    </location>
</feature>
<keyword evidence="11 13" id="KW-0742">SOS response</keyword>
<evidence type="ECO:0000313" key="17">
    <source>
        <dbReference type="EMBL" id="AVL99168.1"/>
    </source>
</evidence>
<dbReference type="PANTHER" id="PTHR32182:SF0">
    <property type="entry name" value="DNA REPLICATION AND REPAIR PROTEIN RECF"/>
    <property type="match status" value="1"/>
</dbReference>
<reference evidence="17 18" key="1">
    <citation type="submission" date="2018-03" db="EMBL/GenBank/DDBJ databases">
        <title>Characteristics and genome of n-alkane degrading marine bacteria Gordonia iterans isolated from crude oil contaminated in Tae-an, South Korea.</title>
        <authorList>
            <person name="Lee S.-S."/>
            <person name="Kim H."/>
        </authorList>
    </citation>
    <scope>NUCLEOTIDE SEQUENCE [LARGE SCALE GENOMIC DNA]</scope>
    <source>
        <strain evidence="17 18">Co17</strain>
    </source>
</reference>
<dbReference type="EMBL" id="CP027433">
    <property type="protein sequence ID" value="AVL99168.1"/>
    <property type="molecule type" value="Genomic_DNA"/>
</dbReference>
<keyword evidence="6 13" id="KW-0547">Nucleotide-binding</keyword>
<dbReference type="GO" id="GO:0006302">
    <property type="term" value="P:double-strand break repair"/>
    <property type="evidence" value="ECO:0007669"/>
    <property type="project" value="TreeGrafter"/>
</dbReference>
<dbReference type="NCBIfam" id="TIGR00611">
    <property type="entry name" value="recf"/>
    <property type="match status" value="1"/>
</dbReference>
<dbReference type="KEGG" id="git:C6V83_01515"/>
<dbReference type="InterPro" id="IPR018078">
    <property type="entry name" value="DNA-binding_RecF_CS"/>
</dbReference>
<evidence type="ECO:0000256" key="5">
    <source>
        <dbReference type="ARBA" id="ARBA00022705"/>
    </source>
</evidence>
<evidence type="ECO:0000256" key="4">
    <source>
        <dbReference type="ARBA" id="ARBA00022490"/>
    </source>
</evidence>
<comment type="similarity">
    <text evidence="2 13 14">Belongs to the RecF family.</text>
</comment>
<evidence type="ECO:0000256" key="3">
    <source>
        <dbReference type="ARBA" id="ARBA00020170"/>
    </source>
</evidence>
<evidence type="ECO:0000256" key="12">
    <source>
        <dbReference type="ARBA" id="ARBA00025401"/>
    </source>
</evidence>
<dbReference type="InterPro" id="IPR027417">
    <property type="entry name" value="P-loop_NTPase"/>
</dbReference>
<evidence type="ECO:0000256" key="11">
    <source>
        <dbReference type="ARBA" id="ARBA00023236"/>
    </source>
</evidence>
<keyword evidence="5 13" id="KW-0235">DNA replication</keyword>
<organism evidence="17 18">
    <name type="scientific">Gordonia iterans</name>
    <dbReference type="NCBI Taxonomy" id="1004901"/>
    <lineage>
        <taxon>Bacteria</taxon>
        <taxon>Bacillati</taxon>
        <taxon>Actinomycetota</taxon>
        <taxon>Actinomycetes</taxon>
        <taxon>Mycobacteriales</taxon>
        <taxon>Gordoniaceae</taxon>
        <taxon>Gordonia</taxon>
    </lineage>
</organism>
<dbReference type="Proteomes" id="UP000239814">
    <property type="component" value="Chromosome"/>
</dbReference>
<dbReference type="InterPro" id="IPR042174">
    <property type="entry name" value="RecF_2"/>
</dbReference>
<dbReference type="OrthoDB" id="9803889at2"/>
<evidence type="ECO:0000256" key="10">
    <source>
        <dbReference type="ARBA" id="ARBA00023204"/>
    </source>
</evidence>
<evidence type="ECO:0000256" key="9">
    <source>
        <dbReference type="ARBA" id="ARBA00023125"/>
    </source>
</evidence>
<dbReference type="PROSITE" id="PS00617">
    <property type="entry name" value="RECF_1"/>
    <property type="match status" value="1"/>
</dbReference>
<gene>
    <name evidence="13" type="primary">recF</name>
    <name evidence="17" type="ORF">C6V83_01515</name>
</gene>
<evidence type="ECO:0000256" key="6">
    <source>
        <dbReference type="ARBA" id="ARBA00022741"/>
    </source>
</evidence>
<dbReference type="AlphaFoldDB" id="A0A2S0KBW8"/>
<keyword evidence="9 13" id="KW-0238">DNA-binding</keyword>
<evidence type="ECO:0000256" key="13">
    <source>
        <dbReference type="HAMAP-Rule" id="MF_00365"/>
    </source>
</evidence>
<feature type="binding site" evidence="13">
    <location>
        <begin position="30"/>
        <end position="37"/>
    </location>
    <ligand>
        <name>ATP</name>
        <dbReference type="ChEBI" id="CHEBI:30616"/>
    </ligand>
</feature>
<evidence type="ECO:0000256" key="15">
    <source>
        <dbReference type="SAM" id="MobiDB-lite"/>
    </source>
</evidence>
<evidence type="ECO:0000313" key="18">
    <source>
        <dbReference type="Proteomes" id="UP000239814"/>
    </source>
</evidence>
<dbReference type="InterPro" id="IPR003395">
    <property type="entry name" value="RecF/RecN/SMC_N"/>
</dbReference>